<name>A0A8A3S6N8_9EURY</name>
<keyword evidence="6" id="KW-0902">Two-component regulatory system</keyword>
<dbReference type="SUPFAM" id="SSF55785">
    <property type="entry name" value="PYP-like sensor domain (PAS domain)"/>
    <property type="match status" value="5"/>
</dbReference>
<dbReference type="EMBL" id="CP036172">
    <property type="protein sequence ID" value="QSZ67330.1"/>
    <property type="molecule type" value="Genomic_DNA"/>
</dbReference>
<dbReference type="GO" id="GO:0005524">
    <property type="term" value="F:ATP binding"/>
    <property type="evidence" value="ECO:0007669"/>
    <property type="project" value="UniProtKB-KW"/>
</dbReference>
<accession>A0A8A3S6N8</accession>
<evidence type="ECO:0000259" key="9">
    <source>
        <dbReference type="PROSITE" id="PS50110"/>
    </source>
</evidence>
<dbReference type="AlphaFoldDB" id="A0A8A3S6N8"/>
<dbReference type="Gene3D" id="3.30.565.10">
    <property type="entry name" value="Histidine kinase-like ATPase, C-terminal domain"/>
    <property type="match status" value="1"/>
</dbReference>
<reference evidence="12" key="1">
    <citation type="journal article" date="2001" name="Int. J. Syst. Evol. Microbiol.">
        <title>Methanofollis aquaemaris sp. nov., a methanogen isolated from an aquaculture fish pond.</title>
        <authorList>
            <person name="Lai M.C."/>
            <person name="Chen S.C."/>
        </authorList>
    </citation>
    <scope>NUCLEOTIDE SEQUENCE</scope>
    <source>
        <strain evidence="12">N2F9704</strain>
    </source>
</reference>
<evidence type="ECO:0000313" key="12">
    <source>
        <dbReference type="EMBL" id="QSZ67330.1"/>
    </source>
</evidence>
<dbReference type="SMART" id="SM00086">
    <property type="entry name" value="PAC"/>
    <property type="match status" value="3"/>
</dbReference>
<dbReference type="SUPFAM" id="SSF52172">
    <property type="entry name" value="CheY-like"/>
    <property type="match status" value="1"/>
</dbReference>
<dbReference type="InterPro" id="IPR011006">
    <property type="entry name" value="CheY-like_superfamily"/>
</dbReference>
<keyword evidence="2" id="KW-0808">Transferase</keyword>
<dbReference type="SUPFAM" id="SSF47384">
    <property type="entry name" value="Homodimeric domain of signal transducing histidine kinase"/>
    <property type="match status" value="1"/>
</dbReference>
<dbReference type="InterPro" id="IPR036890">
    <property type="entry name" value="HATPase_C_sf"/>
</dbReference>
<keyword evidence="3" id="KW-0547">Nucleotide-binding</keyword>
<dbReference type="Pfam" id="PF02518">
    <property type="entry name" value="HATPase_c"/>
    <property type="match status" value="1"/>
</dbReference>
<dbReference type="NCBIfam" id="TIGR00229">
    <property type="entry name" value="sensory_box"/>
    <property type="match status" value="3"/>
</dbReference>
<evidence type="ECO:0000259" key="10">
    <source>
        <dbReference type="PROSITE" id="PS50112"/>
    </source>
</evidence>
<dbReference type="Pfam" id="PF00989">
    <property type="entry name" value="PAS"/>
    <property type="match status" value="2"/>
</dbReference>
<evidence type="ECO:0000256" key="4">
    <source>
        <dbReference type="ARBA" id="ARBA00022777"/>
    </source>
</evidence>
<dbReference type="Proteomes" id="UP001042704">
    <property type="component" value="Chromosome"/>
</dbReference>
<dbReference type="InterPro" id="IPR003661">
    <property type="entry name" value="HisK_dim/P_dom"/>
</dbReference>
<keyword evidence="1 7" id="KW-0597">Phosphoprotein</keyword>
<dbReference type="SMART" id="SM00091">
    <property type="entry name" value="PAS"/>
    <property type="match status" value="5"/>
</dbReference>
<dbReference type="PROSITE" id="PS50113">
    <property type="entry name" value="PAC"/>
    <property type="match status" value="1"/>
</dbReference>
<reference evidence="12" key="2">
    <citation type="submission" date="2019-02" db="EMBL/GenBank/DDBJ databases">
        <authorList>
            <person name="Chen S.-C."/>
            <person name="Chien H.-H."/>
            <person name="Lai M.-C."/>
        </authorList>
    </citation>
    <scope>NUCLEOTIDE SEQUENCE</scope>
    <source>
        <strain evidence="12">N2F9704</strain>
    </source>
</reference>
<dbReference type="InterPro" id="IPR004358">
    <property type="entry name" value="Sig_transdc_His_kin-like_C"/>
</dbReference>
<evidence type="ECO:0000313" key="13">
    <source>
        <dbReference type="Proteomes" id="UP001042704"/>
    </source>
</evidence>
<sequence length="1200" mass="131584">MPPRVEEAWPADEEPWQTVLDALAFVSLVTRPDDGRIVYVSPAMAEIIGRRYRALVGSDASRFFQYVVLRGGEVGVPGGAPEGTLCRFLSGGERFFSWKSQRIVSRGTEYILDTFEEQGLLAWEGSFDPSFQDRHMGSIILKWTPKHRITYIEKSGADYLGYTPEELLDKPLLGTFLPEYESDGRPLIHQVEAVAADPEGESPHETRVIKKDGTETRILWFSRNLRGSDGAVTEYLSIGTVIMDQGCSLPAFRSRHAVISISREAKVIGWDDAAIATFGYSKEEALGADFIDLVVPEGGRAFHRKIVTAVRGARSWTGGFIRGHGYRQGICLKKDGTRFPVELSLIPGPGLAVSPFSEGVIVVIRGLVEQGEAECQQMRYARNIGLLSGTAMAFVEMDGGPEIYDFIGRQIQSLAGKSIVTVNSYDLKDRSFCTRVVLAQEEERAIYANALGSDVVGSRFTITDQVEELFTTERGIIRAPGLHEIMLETVPYKTCRSLESKLGIFAAYVVPFVRRDRIFGSAIILMKESARLKNADIIEAFMNQTAIALQRHHVGEALRESEETARVLLDATPDLAFLADREGRIVSYNEPARVAFGGETSLTCRDREEMVDPVFAPGLSEAFGSAILSGKSVQFETAWGERACLVRVSPVSGCDGEVTRLAVFIRDITDTRRAEEALMIANRHLNDTIEHLPDAILVTDCCGRVVSWNRAMEELTGVRKEEILGEGEHAYAIPFYGRRRPVLIDLVEAEDEEVRALYPEVRRMDGLILSSVISDLQVKDGRSLSLSATASPIIDQDGKVVGSIESIRDVTMEKAMEEEHLRNEKLESIGLLAGGIAHDFNNVLTSVLGNITLSRMKIEAGCSPEENLREAEKAVKKARIITQQLLTFSRGGAPVLETVEPPDFSSLIIGTAEFVLRGTKSSFKATFDPDLWQVSIDPAQFSQVIQNLMINAEQAMPGGGTIRTEARNRIFSENGQIPAGCYIVLSVADTGTGIPADHLPRIFDPYFTTKGEGRGLGLATVRSIVKNHGGYVTVVSDQDGSVFTVYLPANSVRKGGVWQGSCMETGEHAPESDAYILFMDDDEGVLSSIVPLLESEGYCVTAASEGGEAVRRYTAAYVSGRPFDLVIMDLTVPGGMGGVEAIQKLRKTDPSVKAIVSSGYSTDPVMSSYQEYGFAGVVRKPYPIDELFAEVRRVLSTRGV</sequence>
<dbReference type="PROSITE" id="PS50110">
    <property type="entry name" value="RESPONSE_REGULATORY"/>
    <property type="match status" value="1"/>
</dbReference>
<dbReference type="CDD" id="cd00130">
    <property type="entry name" value="PAS"/>
    <property type="match status" value="4"/>
</dbReference>
<evidence type="ECO:0000259" key="11">
    <source>
        <dbReference type="PROSITE" id="PS50113"/>
    </source>
</evidence>
<dbReference type="InterPro" id="IPR036097">
    <property type="entry name" value="HisK_dim/P_sf"/>
</dbReference>
<feature type="domain" description="PAS" evidence="10">
    <location>
        <begin position="561"/>
        <end position="597"/>
    </location>
</feature>
<evidence type="ECO:0000256" key="3">
    <source>
        <dbReference type="ARBA" id="ARBA00022741"/>
    </source>
</evidence>
<dbReference type="KEGG" id="maqe:RJ40_07365"/>
<protein>
    <submittedName>
        <fullName evidence="12">PAS domain S-box protein</fullName>
    </submittedName>
</protein>
<gene>
    <name evidence="12" type="ORF">RJ40_07365</name>
</gene>
<evidence type="ECO:0000256" key="2">
    <source>
        <dbReference type="ARBA" id="ARBA00022679"/>
    </source>
</evidence>
<dbReference type="InterPro" id="IPR001789">
    <property type="entry name" value="Sig_transdc_resp-reg_receiver"/>
</dbReference>
<dbReference type="GO" id="GO:0006355">
    <property type="term" value="P:regulation of DNA-templated transcription"/>
    <property type="evidence" value="ECO:0007669"/>
    <property type="project" value="InterPro"/>
</dbReference>
<dbReference type="Pfam" id="PF08448">
    <property type="entry name" value="PAS_4"/>
    <property type="match status" value="2"/>
</dbReference>
<dbReference type="CDD" id="cd00082">
    <property type="entry name" value="HisKA"/>
    <property type="match status" value="1"/>
</dbReference>
<feature type="domain" description="PAS" evidence="10">
    <location>
        <begin position="258"/>
        <end position="313"/>
    </location>
</feature>
<feature type="domain" description="Histidine kinase" evidence="8">
    <location>
        <begin position="835"/>
        <end position="1051"/>
    </location>
</feature>
<feature type="domain" description="PAS" evidence="10">
    <location>
        <begin position="681"/>
        <end position="753"/>
    </location>
</feature>
<dbReference type="InterPro" id="IPR013656">
    <property type="entry name" value="PAS_4"/>
</dbReference>
<dbReference type="InterPro" id="IPR003594">
    <property type="entry name" value="HATPase_dom"/>
</dbReference>
<dbReference type="SUPFAM" id="SSF55874">
    <property type="entry name" value="ATPase domain of HSP90 chaperone/DNA topoisomerase II/histidine kinase"/>
    <property type="match status" value="1"/>
</dbReference>
<dbReference type="PROSITE" id="PS50109">
    <property type="entry name" value="HIS_KIN"/>
    <property type="match status" value="1"/>
</dbReference>
<dbReference type="SMART" id="SM00448">
    <property type="entry name" value="REC"/>
    <property type="match status" value="1"/>
</dbReference>
<keyword evidence="5" id="KW-0067">ATP-binding</keyword>
<dbReference type="InterPro" id="IPR013767">
    <property type="entry name" value="PAS_fold"/>
</dbReference>
<feature type="modified residue" description="4-aspartylphosphate" evidence="7">
    <location>
        <position position="1129"/>
    </location>
</feature>
<dbReference type="Gene3D" id="3.40.50.2300">
    <property type="match status" value="1"/>
</dbReference>
<dbReference type="InterPro" id="IPR000700">
    <property type="entry name" value="PAS-assoc_C"/>
</dbReference>
<keyword evidence="4" id="KW-0418">Kinase</keyword>
<dbReference type="Gene3D" id="3.30.450.20">
    <property type="entry name" value="PAS domain"/>
    <property type="match status" value="4"/>
</dbReference>
<evidence type="ECO:0000256" key="7">
    <source>
        <dbReference type="PROSITE-ProRule" id="PRU00169"/>
    </source>
</evidence>
<dbReference type="PANTHER" id="PTHR43065">
    <property type="entry name" value="SENSOR HISTIDINE KINASE"/>
    <property type="match status" value="1"/>
</dbReference>
<feature type="domain" description="Response regulatory" evidence="9">
    <location>
        <begin position="1075"/>
        <end position="1195"/>
    </location>
</feature>
<dbReference type="SMART" id="SM00387">
    <property type="entry name" value="HATPase_c"/>
    <property type="match status" value="1"/>
</dbReference>
<evidence type="ECO:0000256" key="6">
    <source>
        <dbReference type="ARBA" id="ARBA00023012"/>
    </source>
</evidence>
<evidence type="ECO:0000256" key="5">
    <source>
        <dbReference type="ARBA" id="ARBA00022840"/>
    </source>
</evidence>
<proteinExistence type="predicted"/>
<organism evidence="12 13">
    <name type="scientific">Methanofollis aquaemaris</name>
    <dbReference type="NCBI Taxonomy" id="126734"/>
    <lineage>
        <taxon>Archaea</taxon>
        <taxon>Methanobacteriati</taxon>
        <taxon>Methanobacteriota</taxon>
        <taxon>Stenosarchaea group</taxon>
        <taxon>Methanomicrobia</taxon>
        <taxon>Methanomicrobiales</taxon>
        <taxon>Methanomicrobiaceae</taxon>
        <taxon>Methanofollis</taxon>
    </lineage>
</organism>
<dbReference type="InterPro" id="IPR005467">
    <property type="entry name" value="His_kinase_dom"/>
</dbReference>
<dbReference type="InterPro" id="IPR000014">
    <property type="entry name" value="PAS"/>
</dbReference>
<dbReference type="Pfam" id="PF13426">
    <property type="entry name" value="PAS_9"/>
    <property type="match status" value="1"/>
</dbReference>
<feature type="domain" description="PAC" evidence="11">
    <location>
        <begin position="770"/>
        <end position="822"/>
    </location>
</feature>
<dbReference type="SMART" id="SM00388">
    <property type="entry name" value="HisKA"/>
    <property type="match status" value="1"/>
</dbReference>
<dbReference type="InterPro" id="IPR035965">
    <property type="entry name" value="PAS-like_dom_sf"/>
</dbReference>
<evidence type="ECO:0000259" key="8">
    <source>
        <dbReference type="PROSITE" id="PS50109"/>
    </source>
</evidence>
<dbReference type="PANTHER" id="PTHR43065:SF42">
    <property type="entry name" value="TWO-COMPONENT SENSOR PPRA"/>
    <property type="match status" value="1"/>
</dbReference>
<dbReference type="PROSITE" id="PS50112">
    <property type="entry name" value="PAS"/>
    <property type="match status" value="4"/>
</dbReference>
<evidence type="ECO:0000256" key="1">
    <source>
        <dbReference type="ARBA" id="ARBA00022553"/>
    </source>
</evidence>
<dbReference type="PRINTS" id="PR00344">
    <property type="entry name" value="BCTRLSENSOR"/>
</dbReference>
<keyword evidence="13" id="KW-1185">Reference proteome</keyword>
<dbReference type="Pfam" id="PF00072">
    <property type="entry name" value="Response_reg"/>
    <property type="match status" value="1"/>
</dbReference>
<dbReference type="Gene3D" id="1.10.287.130">
    <property type="match status" value="1"/>
</dbReference>
<dbReference type="InterPro" id="IPR001610">
    <property type="entry name" value="PAC"/>
</dbReference>
<dbReference type="GO" id="GO:0000155">
    <property type="term" value="F:phosphorelay sensor kinase activity"/>
    <property type="evidence" value="ECO:0007669"/>
    <property type="project" value="InterPro"/>
</dbReference>
<feature type="domain" description="PAS" evidence="10">
    <location>
        <begin position="148"/>
        <end position="177"/>
    </location>
</feature>